<accession>A0A0L8GYN1</accession>
<dbReference type="AlphaFoldDB" id="A0A0L8GYN1"/>
<keyword evidence="1" id="KW-0732">Signal</keyword>
<name>A0A0L8GYN1_OCTBM</name>
<dbReference type="EMBL" id="KQ419877">
    <property type="protein sequence ID" value="KOF82125.1"/>
    <property type="molecule type" value="Genomic_DNA"/>
</dbReference>
<feature type="chain" id="PRO_5007416177" evidence="1">
    <location>
        <begin position="21"/>
        <end position="68"/>
    </location>
</feature>
<proteinExistence type="predicted"/>
<evidence type="ECO:0000313" key="2">
    <source>
        <dbReference type="EMBL" id="KOF82126.1"/>
    </source>
</evidence>
<reference evidence="2" key="1">
    <citation type="submission" date="2015-07" db="EMBL/GenBank/DDBJ databases">
        <title>MeaNS - Measles Nucleotide Surveillance Program.</title>
        <authorList>
            <person name="Tran T."/>
            <person name="Druce J."/>
        </authorList>
    </citation>
    <scope>NUCLEOTIDE SEQUENCE</scope>
    <source>
        <strain evidence="2">UCB-OBI-ISO-001</strain>
        <tissue evidence="2">Gonad</tissue>
    </source>
</reference>
<evidence type="ECO:0000256" key="1">
    <source>
        <dbReference type="SAM" id="SignalP"/>
    </source>
</evidence>
<dbReference type="EMBL" id="KQ419877">
    <property type="protein sequence ID" value="KOF82126.1"/>
    <property type="molecule type" value="Genomic_DNA"/>
</dbReference>
<protein>
    <submittedName>
        <fullName evidence="2">Uncharacterized protein</fullName>
    </submittedName>
</protein>
<feature type="signal peptide" evidence="1">
    <location>
        <begin position="1"/>
        <end position="20"/>
    </location>
</feature>
<sequence>MYSHHLMPLIICVLWPTCLTGKFSATSDSCSSTTGQNGDGLHLEHYEQMLKDKDIFLPIDDTLFETDT</sequence>
<organism evidence="2">
    <name type="scientific">Octopus bimaculoides</name>
    <name type="common">California two-spotted octopus</name>
    <dbReference type="NCBI Taxonomy" id="37653"/>
    <lineage>
        <taxon>Eukaryota</taxon>
        <taxon>Metazoa</taxon>
        <taxon>Spiralia</taxon>
        <taxon>Lophotrochozoa</taxon>
        <taxon>Mollusca</taxon>
        <taxon>Cephalopoda</taxon>
        <taxon>Coleoidea</taxon>
        <taxon>Octopodiformes</taxon>
        <taxon>Octopoda</taxon>
        <taxon>Incirrata</taxon>
        <taxon>Octopodidae</taxon>
        <taxon>Octopus</taxon>
    </lineage>
</organism>
<gene>
    <name evidence="2" type="ORF">OCBIM_22025652mg</name>
</gene>